<evidence type="ECO:0000256" key="2">
    <source>
        <dbReference type="ARBA" id="ARBA00013081"/>
    </source>
</evidence>
<evidence type="ECO:0000313" key="9">
    <source>
        <dbReference type="Proteomes" id="UP000238479"/>
    </source>
</evidence>
<keyword evidence="9" id="KW-1185">Reference proteome</keyword>
<dbReference type="EMBL" id="PDCK01000045">
    <property type="protein sequence ID" value="PRQ21015.1"/>
    <property type="molecule type" value="Genomic_DNA"/>
</dbReference>
<feature type="domain" description="FCP1 homology" evidence="7">
    <location>
        <begin position="8"/>
        <end position="61"/>
    </location>
</feature>
<dbReference type="STRING" id="74649.A0A2P6PGF1"/>
<dbReference type="Proteomes" id="UP000238479">
    <property type="component" value="Chromosome 7"/>
</dbReference>
<accession>A0A2P6PGF1</accession>
<organism evidence="8 9">
    <name type="scientific">Rosa chinensis</name>
    <name type="common">China rose</name>
    <dbReference type="NCBI Taxonomy" id="74649"/>
    <lineage>
        <taxon>Eukaryota</taxon>
        <taxon>Viridiplantae</taxon>
        <taxon>Streptophyta</taxon>
        <taxon>Embryophyta</taxon>
        <taxon>Tracheophyta</taxon>
        <taxon>Spermatophyta</taxon>
        <taxon>Magnoliopsida</taxon>
        <taxon>eudicotyledons</taxon>
        <taxon>Gunneridae</taxon>
        <taxon>Pentapetalae</taxon>
        <taxon>rosids</taxon>
        <taxon>fabids</taxon>
        <taxon>Rosales</taxon>
        <taxon>Rosaceae</taxon>
        <taxon>Rosoideae</taxon>
        <taxon>Rosoideae incertae sedis</taxon>
        <taxon>Rosa</taxon>
    </lineage>
</organism>
<dbReference type="EC" id="3.1.3.16" evidence="2"/>
<dbReference type="GO" id="GO:0005634">
    <property type="term" value="C:nucleus"/>
    <property type="evidence" value="ECO:0007669"/>
    <property type="project" value="UniProtKB-SubCell"/>
</dbReference>
<evidence type="ECO:0000256" key="5">
    <source>
        <dbReference type="ARBA" id="ARBA00047761"/>
    </source>
</evidence>
<reference evidence="8 9" key="1">
    <citation type="journal article" date="2018" name="Nat. Genet.">
        <title>The Rosa genome provides new insights in the design of modern roses.</title>
        <authorList>
            <person name="Bendahmane M."/>
        </authorList>
    </citation>
    <scope>NUCLEOTIDE SEQUENCE [LARGE SCALE GENOMIC DNA]</scope>
    <source>
        <strain evidence="9">cv. Old Blush</strain>
    </source>
</reference>
<evidence type="ECO:0000256" key="6">
    <source>
        <dbReference type="ARBA" id="ARBA00048336"/>
    </source>
</evidence>
<dbReference type="GO" id="GO:0008420">
    <property type="term" value="F:RNA polymerase II CTD heptapeptide repeat phosphatase activity"/>
    <property type="evidence" value="ECO:0007669"/>
    <property type="project" value="InterPro"/>
</dbReference>
<dbReference type="SUPFAM" id="SSF56784">
    <property type="entry name" value="HAD-like"/>
    <property type="match status" value="1"/>
</dbReference>
<dbReference type="InterPro" id="IPR023214">
    <property type="entry name" value="HAD_sf"/>
</dbReference>
<protein>
    <recommendedName>
        <fullName evidence="2">protein-serine/threonine phosphatase</fullName>
        <ecNumber evidence="2">3.1.3.16</ecNumber>
    </recommendedName>
</protein>
<dbReference type="InterPro" id="IPR036412">
    <property type="entry name" value="HAD-like_sf"/>
</dbReference>
<dbReference type="InterPro" id="IPR039189">
    <property type="entry name" value="Fcp1"/>
</dbReference>
<evidence type="ECO:0000256" key="1">
    <source>
        <dbReference type="ARBA" id="ARBA00004123"/>
    </source>
</evidence>
<dbReference type="Gramene" id="PRQ21015">
    <property type="protein sequence ID" value="PRQ21015"/>
    <property type="gene ID" value="RchiOBHm_Chr7g0234521"/>
</dbReference>
<evidence type="ECO:0000256" key="3">
    <source>
        <dbReference type="ARBA" id="ARBA00022801"/>
    </source>
</evidence>
<dbReference type="AlphaFoldDB" id="A0A2P6PGF1"/>
<proteinExistence type="predicted"/>
<comment type="catalytic activity">
    <reaction evidence="6">
        <text>O-phospho-L-threonyl-[protein] + H2O = L-threonyl-[protein] + phosphate</text>
        <dbReference type="Rhea" id="RHEA:47004"/>
        <dbReference type="Rhea" id="RHEA-COMP:11060"/>
        <dbReference type="Rhea" id="RHEA-COMP:11605"/>
        <dbReference type="ChEBI" id="CHEBI:15377"/>
        <dbReference type="ChEBI" id="CHEBI:30013"/>
        <dbReference type="ChEBI" id="CHEBI:43474"/>
        <dbReference type="ChEBI" id="CHEBI:61977"/>
        <dbReference type="EC" id="3.1.3.16"/>
    </reaction>
</comment>
<dbReference type="Gene3D" id="3.40.50.1000">
    <property type="entry name" value="HAD superfamily/HAD-like"/>
    <property type="match status" value="1"/>
</dbReference>
<gene>
    <name evidence="8" type="ORF">RchiOBHm_Chr7g0234521</name>
</gene>
<comment type="catalytic activity">
    <reaction evidence="5">
        <text>O-phospho-L-seryl-[protein] + H2O = L-seryl-[protein] + phosphate</text>
        <dbReference type="Rhea" id="RHEA:20629"/>
        <dbReference type="Rhea" id="RHEA-COMP:9863"/>
        <dbReference type="Rhea" id="RHEA-COMP:11604"/>
        <dbReference type="ChEBI" id="CHEBI:15377"/>
        <dbReference type="ChEBI" id="CHEBI:29999"/>
        <dbReference type="ChEBI" id="CHEBI:43474"/>
        <dbReference type="ChEBI" id="CHEBI:83421"/>
        <dbReference type="EC" id="3.1.3.16"/>
    </reaction>
</comment>
<comment type="subcellular location">
    <subcellularLocation>
        <location evidence="1">Nucleus</location>
    </subcellularLocation>
</comment>
<name>A0A2P6PGF1_ROSCH</name>
<keyword evidence="3 8" id="KW-0378">Hydrolase</keyword>
<keyword evidence="4" id="KW-0539">Nucleus</keyword>
<dbReference type="InterPro" id="IPR004274">
    <property type="entry name" value="FCP1_dom"/>
</dbReference>
<dbReference type="PANTHER" id="PTHR23081:SF36">
    <property type="entry name" value="RNA POLYMERASE II SUBUNIT A C-TERMINAL DOMAIN PHOSPHATASE"/>
    <property type="match status" value="1"/>
</dbReference>
<evidence type="ECO:0000259" key="7">
    <source>
        <dbReference type="PROSITE" id="PS50969"/>
    </source>
</evidence>
<dbReference type="PROSITE" id="PS50969">
    <property type="entry name" value="FCP1"/>
    <property type="match status" value="1"/>
</dbReference>
<evidence type="ECO:0000256" key="4">
    <source>
        <dbReference type="ARBA" id="ARBA00023242"/>
    </source>
</evidence>
<dbReference type="Pfam" id="PF03031">
    <property type="entry name" value="NIF"/>
    <property type="match status" value="1"/>
</dbReference>
<sequence>MTAEEEYLMSPPDSLPDELKGSLFRLDFMRMMTKLRPFIRTFLKEASEMFEMYVYTMGDRA</sequence>
<dbReference type="PANTHER" id="PTHR23081">
    <property type="entry name" value="RNA POLYMERASE II CTD PHOSPHATASE"/>
    <property type="match status" value="1"/>
</dbReference>
<comment type="caution">
    <text evidence="8">The sequence shown here is derived from an EMBL/GenBank/DDBJ whole genome shotgun (WGS) entry which is preliminary data.</text>
</comment>
<evidence type="ECO:0000313" key="8">
    <source>
        <dbReference type="EMBL" id="PRQ21015.1"/>
    </source>
</evidence>